<dbReference type="PANTHER" id="PTHR30600">
    <property type="entry name" value="CYTOCHROME C PEROXIDASE-RELATED"/>
    <property type="match status" value="1"/>
</dbReference>
<dbReference type="PROSITE" id="PS51007">
    <property type="entry name" value="CYTC"/>
    <property type="match status" value="2"/>
</dbReference>
<evidence type="ECO:0000313" key="9">
    <source>
        <dbReference type="EMBL" id="RNI29175.1"/>
    </source>
</evidence>
<dbReference type="PANTHER" id="PTHR30600:SF10">
    <property type="entry name" value="BLL6722 PROTEIN"/>
    <property type="match status" value="1"/>
</dbReference>
<protein>
    <submittedName>
        <fullName evidence="9">Cytochrome C peroxidase</fullName>
    </submittedName>
</protein>
<feature type="domain" description="Cytochrome c" evidence="8">
    <location>
        <begin position="449"/>
        <end position="591"/>
    </location>
</feature>
<keyword evidence="10" id="KW-1185">Reference proteome</keyword>
<dbReference type="Gene3D" id="1.20.1420.20">
    <property type="entry name" value="M75 peptidase, HXXE motif"/>
    <property type="match status" value="1"/>
</dbReference>
<gene>
    <name evidence="9" type="ORF">EFB08_07050</name>
</gene>
<dbReference type="Proteomes" id="UP000272117">
    <property type="component" value="Unassembled WGS sequence"/>
</dbReference>
<organism evidence="9 10">
    <name type="scientific">Rufibacter latericius</name>
    <dbReference type="NCBI Taxonomy" id="2487040"/>
    <lineage>
        <taxon>Bacteria</taxon>
        <taxon>Pseudomonadati</taxon>
        <taxon>Bacteroidota</taxon>
        <taxon>Cytophagia</taxon>
        <taxon>Cytophagales</taxon>
        <taxon>Hymenobacteraceae</taxon>
        <taxon>Rufibacter</taxon>
    </lineage>
</organism>
<evidence type="ECO:0000256" key="5">
    <source>
        <dbReference type="ARBA" id="ARBA00023002"/>
    </source>
</evidence>
<dbReference type="GO" id="GO:0004130">
    <property type="term" value="F:cytochrome-c peroxidase activity"/>
    <property type="evidence" value="ECO:0007669"/>
    <property type="project" value="TreeGrafter"/>
</dbReference>
<name>A0A3M9MVG4_9BACT</name>
<comment type="caution">
    <text evidence="9">The sequence shown here is derived from an EMBL/GenBank/DDBJ whole genome shotgun (WGS) entry which is preliminary data.</text>
</comment>
<keyword evidence="6 7" id="KW-0408">Iron</keyword>
<dbReference type="Pfam" id="PF03150">
    <property type="entry name" value="CCP_MauG"/>
    <property type="match status" value="1"/>
</dbReference>
<evidence type="ECO:0000256" key="2">
    <source>
        <dbReference type="ARBA" id="ARBA00022617"/>
    </source>
</evidence>
<keyword evidence="5" id="KW-0560">Oxidoreductase</keyword>
<evidence type="ECO:0000313" key="10">
    <source>
        <dbReference type="Proteomes" id="UP000272117"/>
    </source>
</evidence>
<dbReference type="GO" id="GO:0030313">
    <property type="term" value="C:cell envelope"/>
    <property type="evidence" value="ECO:0007669"/>
    <property type="project" value="UniProtKB-SubCell"/>
</dbReference>
<dbReference type="InterPro" id="IPR036909">
    <property type="entry name" value="Cyt_c-like_dom_sf"/>
</dbReference>
<keyword evidence="2 7" id="KW-0349">Heme</keyword>
<dbReference type="InterPro" id="IPR009056">
    <property type="entry name" value="Cyt_c-like_dom"/>
</dbReference>
<keyword evidence="9" id="KW-0575">Peroxidase</keyword>
<dbReference type="OrthoDB" id="9805202at2"/>
<dbReference type="GO" id="GO:0046872">
    <property type="term" value="F:metal ion binding"/>
    <property type="evidence" value="ECO:0007669"/>
    <property type="project" value="UniProtKB-KW"/>
</dbReference>
<dbReference type="AlphaFoldDB" id="A0A3M9MVG4"/>
<accession>A0A3M9MVG4</accession>
<keyword evidence="3 7" id="KW-0479">Metal-binding</keyword>
<sequence>MKRKYKLGIFLLFNFLFSGCFPEKEPKIPQEVKAHLLVQFDSLQNVALQQLLRTAQNGSSEEVMQAFLQTRMAYKKIEWFTEYYAPTASKEMNGAPLPEIEIEETRVFPPSGLQVMEEMVFPALQDKERPELIREINSFLSTFKRTRVILDETILTEGHILEATKQEVFRTMILGISGFDAPLAKTGINETAAALTSVREVLSFFGENRDLEHSLSQGIALTQRTIDFNGFDRMKFIVDFANPITRQMVAWQKELGIPFVESALAINPQAETLFDQDALNPNYFVGNLEARPTPQKVALGKDLFYNPIVSGGARTCGSCHQPELAFTDGLPKSSALQVGRFVGRNAPTLLYAGFQHAQFYDMRSPTLENQAMDVIANKDEMHASVAEAAQRLGQKPAYVQAFKGAFPTMEQEIKPRYVMMALAAYVRSLAPFQSRFDLYMRGDQNQMTREEITGFNLFMGKAKCGTCHFMPVFNGTAGPSFANSEGEVLGVLQSPKSKKAVLDPDEGRFVHNKIDELKFAFKTPTLRNIAKTAPYMHNGAYETLEEVMEFYNNGGGVGLGLNLEHQTLPNDKLELSPEEQKAVIVFLKTLSDPLQK</sequence>
<evidence type="ECO:0000256" key="7">
    <source>
        <dbReference type="PROSITE-ProRule" id="PRU00433"/>
    </source>
</evidence>
<dbReference type="SUPFAM" id="SSF46626">
    <property type="entry name" value="Cytochrome c"/>
    <property type="match status" value="2"/>
</dbReference>
<feature type="domain" description="Cytochrome c" evidence="8">
    <location>
        <begin position="295"/>
        <end position="422"/>
    </location>
</feature>
<reference evidence="9 10" key="1">
    <citation type="submission" date="2018-11" db="EMBL/GenBank/DDBJ databases">
        <title>Rufibacter latericius sp. nov., isolated from water in Baiyang Lake.</title>
        <authorList>
            <person name="Yang Y."/>
        </authorList>
    </citation>
    <scope>NUCLEOTIDE SEQUENCE [LARGE SCALE GENOMIC DNA]</scope>
    <source>
        <strain evidence="9 10">R-22-1c-1</strain>
    </source>
</reference>
<comment type="subcellular location">
    <subcellularLocation>
        <location evidence="1">Cell envelope</location>
    </subcellularLocation>
</comment>
<dbReference type="EMBL" id="RJJD01000003">
    <property type="protein sequence ID" value="RNI29175.1"/>
    <property type="molecule type" value="Genomic_DNA"/>
</dbReference>
<dbReference type="GO" id="GO:0020037">
    <property type="term" value="F:heme binding"/>
    <property type="evidence" value="ECO:0007669"/>
    <property type="project" value="InterPro"/>
</dbReference>
<dbReference type="InterPro" id="IPR051395">
    <property type="entry name" value="Cytochrome_c_Peroxidase/MauG"/>
</dbReference>
<dbReference type="PROSITE" id="PS51257">
    <property type="entry name" value="PROKAR_LIPOPROTEIN"/>
    <property type="match status" value="1"/>
</dbReference>
<dbReference type="GO" id="GO:0009055">
    <property type="term" value="F:electron transfer activity"/>
    <property type="evidence" value="ECO:0007669"/>
    <property type="project" value="InterPro"/>
</dbReference>
<evidence type="ECO:0000256" key="3">
    <source>
        <dbReference type="ARBA" id="ARBA00022723"/>
    </source>
</evidence>
<evidence type="ECO:0000259" key="8">
    <source>
        <dbReference type="PROSITE" id="PS51007"/>
    </source>
</evidence>
<dbReference type="InterPro" id="IPR038352">
    <property type="entry name" value="Imelysin_sf"/>
</dbReference>
<evidence type="ECO:0000256" key="6">
    <source>
        <dbReference type="ARBA" id="ARBA00023004"/>
    </source>
</evidence>
<dbReference type="InterPro" id="IPR004852">
    <property type="entry name" value="Di-haem_cyt_c_peroxidsae"/>
</dbReference>
<proteinExistence type="predicted"/>
<keyword evidence="4" id="KW-0732">Signal</keyword>
<evidence type="ECO:0000256" key="1">
    <source>
        <dbReference type="ARBA" id="ARBA00004196"/>
    </source>
</evidence>
<dbReference type="Gene3D" id="1.10.760.10">
    <property type="entry name" value="Cytochrome c-like domain"/>
    <property type="match status" value="2"/>
</dbReference>
<evidence type="ECO:0000256" key="4">
    <source>
        <dbReference type="ARBA" id="ARBA00022729"/>
    </source>
</evidence>